<feature type="region of interest" description="Disordered" evidence="1">
    <location>
        <begin position="284"/>
        <end position="307"/>
    </location>
</feature>
<feature type="compositionally biased region" description="Acidic residues" evidence="1">
    <location>
        <begin position="9"/>
        <end position="24"/>
    </location>
</feature>
<keyword evidence="3" id="KW-1185">Reference proteome</keyword>
<evidence type="ECO:0000313" key="2">
    <source>
        <dbReference type="EMBL" id="KAK3593156.1"/>
    </source>
</evidence>
<dbReference type="EMBL" id="JAEAOA010002313">
    <property type="protein sequence ID" value="KAK3593156.1"/>
    <property type="molecule type" value="Genomic_DNA"/>
</dbReference>
<protein>
    <submittedName>
        <fullName evidence="2">Uncharacterized protein</fullName>
    </submittedName>
</protein>
<reference evidence="2" key="1">
    <citation type="journal article" date="2021" name="Genome Biol. Evol.">
        <title>A High-Quality Reference Genome for a Parasitic Bivalve with Doubly Uniparental Inheritance (Bivalvia: Unionida).</title>
        <authorList>
            <person name="Smith C.H."/>
        </authorList>
    </citation>
    <scope>NUCLEOTIDE SEQUENCE</scope>
    <source>
        <strain evidence="2">CHS0354</strain>
    </source>
</reference>
<name>A0AAE0SK25_9BIVA</name>
<evidence type="ECO:0000256" key="1">
    <source>
        <dbReference type="SAM" id="MobiDB-lite"/>
    </source>
</evidence>
<reference evidence="2" key="2">
    <citation type="journal article" date="2021" name="Genome Biol. Evol.">
        <title>Developing a high-quality reference genome for a parasitic bivalve with doubly uniparental inheritance (Bivalvia: Unionida).</title>
        <authorList>
            <person name="Smith C.H."/>
        </authorList>
    </citation>
    <scope>NUCLEOTIDE SEQUENCE</scope>
    <source>
        <strain evidence="2">CHS0354</strain>
        <tissue evidence="2">Mantle</tissue>
    </source>
</reference>
<feature type="compositionally biased region" description="Polar residues" evidence="1">
    <location>
        <begin position="121"/>
        <end position="132"/>
    </location>
</feature>
<dbReference type="Proteomes" id="UP001195483">
    <property type="component" value="Unassembled WGS sequence"/>
</dbReference>
<evidence type="ECO:0000313" key="3">
    <source>
        <dbReference type="Proteomes" id="UP001195483"/>
    </source>
</evidence>
<gene>
    <name evidence="2" type="ORF">CHS0354_039640</name>
</gene>
<feature type="compositionally biased region" description="Basic and acidic residues" evidence="1">
    <location>
        <begin position="297"/>
        <end position="307"/>
    </location>
</feature>
<accession>A0AAE0SK25</accession>
<feature type="region of interest" description="Disordered" evidence="1">
    <location>
        <begin position="1"/>
        <end position="28"/>
    </location>
</feature>
<sequence>MKDMKDKDSEDDEGMIEEEEQEEEKDLKEFSLGTYISLAHEAVIPELFDQEALSFNIHAPALLVTAEEELETDGSEIPDVEGRKEAFSHLANTLSNLIQRLENTEKEISAVDQELEEMNKQTDGQDFSSQSEVLPPTAKTPQEQEPGKKGEDAANLKETKSSTDKSSDNKLRVRVTRLKSGGHQSEGEKTSLDSGSSKVTDQLEEKLTQGLREAGVNAGKIQVKIITAGYYDDKDGKVQLLSEEDSETFKNIIVSIIGGSAEADKEEHKHTRMQDNYNFVWQKDNKQQVTASENDGDDSKTAKEIKK</sequence>
<dbReference type="AlphaFoldDB" id="A0AAE0SK25"/>
<organism evidence="2 3">
    <name type="scientific">Potamilus streckersoni</name>
    <dbReference type="NCBI Taxonomy" id="2493646"/>
    <lineage>
        <taxon>Eukaryota</taxon>
        <taxon>Metazoa</taxon>
        <taxon>Spiralia</taxon>
        <taxon>Lophotrochozoa</taxon>
        <taxon>Mollusca</taxon>
        <taxon>Bivalvia</taxon>
        <taxon>Autobranchia</taxon>
        <taxon>Heteroconchia</taxon>
        <taxon>Palaeoheterodonta</taxon>
        <taxon>Unionida</taxon>
        <taxon>Unionoidea</taxon>
        <taxon>Unionidae</taxon>
        <taxon>Ambleminae</taxon>
        <taxon>Lampsilini</taxon>
        <taxon>Potamilus</taxon>
    </lineage>
</organism>
<reference evidence="2" key="3">
    <citation type="submission" date="2023-05" db="EMBL/GenBank/DDBJ databases">
        <authorList>
            <person name="Smith C.H."/>
        </authorList>
    </citation>
    <scope>NUCLEOTIDE SEQUENCE</scope>
    <source>
        <strain evidence="2">CHS0354</strain>
        <tissue evidence="2">Mantle</tissue>
    </source>
</reference>
<comment type="caution">
    <text evidence="2">The sequence shown here is derived from an EMBL/GenBank/DDBJ whole genome shotgun (WGS) entry which is preliminary data.</text>
</comment>
<feature type="region of interest" description="Disordered" evidence="1">
    <location>
        <begin position="117"/>
        <end position="204"/>
    </location>
</feature>
<proteinExistence type="predicted"/>
<feature type="compositionally biased region" description="Basic and acidic residues" evidence="1">
    <location>
        <begin position="145"/>
        <end position="171"/>
    </location>
</feature>